<evidence type="ECO:0000256" key="5">
    <source>
        <dbReference type="ARBA" id="ARBA00022490"/>
    </source>
</evidence>
<evidence type="ECO:0000256" key="3">
    <source>
        <dbReference type="ARBA" id="ARBA00012608"/>
    </source>
</evidence>
<dbReference type="PRINTS" id="PR00368">
    <property type="entry name" value="FADPNR"/>
</dbReference>
<dbReference type="SUPFAM" id="SSF55424">
    <property type="entry name" value="FAD/NAD-linked reductases, dimerisation (C-terminal) domain"/>
    <property type="match status" value="1"/>
</dbReference>
<dbReference type="SUPFAM" id="SSF51905">
    <property type="entry name" value="FAD/NAD(P)-binding domain"/>
    <property type="match status" value="1"/>
</dbReference>
<evidence type="ECO:0000259" key="18">
    <source>
        <dbReference type="Pfam" id="PF07992"/>
    </source>
</evidence>
<dbReference type="NCBIfam" id="TIGR01350">
    <property type="entry name" value="lipoamide_DH"/>
    <property type="match status" value="1"/>
</dbReference>
<feature type="binding site" evidence="14">
    <location>
        <position position="204"/>
    </location>
    <ligand>
        <name>NAD(+)</name>
        <dbReference type="ChEBI" id="CHEBI:57540"/>
    </ligand>
</feature>
<dbReference type="Pfam" id="PF07992">
    <property type="entry name" value="Pyr_redox_2"/>
    <property type="match status" value="1"/>
</dbReference>
<dbReference type="GO" id="GO:0006103">
    <property type="term" value="P:2-oxoglutarate metabolic process"/>
    <property type="evidence" value="ECO:0007669"/>
    <property type="project" value="TreeGrafter"/>
</dbReference>
<evidence type="ECO:0000256" key="13">
    <source>
        <dbReference type="PIRSR" id="PIRSR000350-2"/>
    </source>
</evidence>
<protein>
    <recommendedName>
        <fullName evidence="4 16">Dihydrolipoyl dehydrogenase</fullName>
        <ecNumber evidence="3 16">1.8.1.4</ecNumber>
    </recommendedName>
</protein>
<evidence type="ECO:0000256" key="6">
    <source>
        <dbReference type="ARBA" id="ARBA00022630"/>
    </source>
</evidence>
<gene>
    <name evidence="19" type="primary">lpdA</name>
    <name evidence="19" type="ORF">KCX82_11700</name>
</gene>
<evidence type="ECO:0000313" key="20">
    <source>
        <dbReference type="Proteomes" id="UP000675664"/>
    </source>
</evidence>
<keyword evidence="8 16" id="KW-0560">Oxidoreductase</keyword>
<comment type="cofactor">
    <cofactor evidence="14 16">
        <name>FAD</name>
        <dbReference type="ChEBI" id="CHEBI:57692"/>
    </cofactor>
    <text evidence="14 16">Binds 1 FAD per subunit.</text>
</comment>
<keyword evidence="7 14" id="KW-0274">FAD</keyword>
<keyword evidence="9 14" id="KW-0520">NAD</keyword>
<feature type="domain" description="FAD/NAD(P)-binding" evidence="18">
    <location>
        <begin position="8"/>
        <end position="324"/>
    </location>
</feature>
<accession>A0A8J7W3F6</accession>
<organism evidence="19 20">
    <name type="scientific">Sinanaerobacter chloroacetimidivorans</name>
    <dbReference type="NCBI Taxonomy" id="2818044"/>
    <lineage>
        <taxon>Bacteria</taxon>
        <taxon>Bacillati</taxon>
        <taxon>Bacillota</taxon>
        <taxon>Clostridia</taxon>
        <taxon>Peptostreptococcales</taxon>
        <taxon>Anaerovoracaceae</taxon>
        <taxon>Sinanaerobacter</taxon>
    </lineage>
</organism>
<evidence type="ECO:0000256" key="2">
    <source>
        <dbReference type="ARBA" id="ARBA00007532"/>
    </source>
</evidence>
<comment type="miscellaneous">
    <text evidence="16">The active site is a redox-active disulfide bond.</text>
</comment>
<evidence type="ECO:0000256" key="14">
    <source>
        <dbReference type="PIRSR" id="PIRSR000350-3"/>
    </source>
</evidence>
<dbReference type="GO" id="GO:0005737">
    <property type="term" value="C:cytoplasm"/>
    <property type="evidence" value="ECO:0007669"/>
    <property type="project" value="UniProtKB-SubCell"/>
</dbReference>
<dbReference type="PIRSF" id="PIRSF000350">
    <property type="entry name" value="Mercury_reductase_MerA"/>
    <property type="match status" value="1"/>
</dbReference>
<feature type="binding site" evidence="14">
    <location>
        <begin position="181"/>
        <end position="188"/>
    </location>
    <ligand>
        <name>NAD(+)</name>
        <dbReference type="ChEBI" id="CHEBI:57540"/>
    </ligand>
</feature>
<dbReference type="EC" id="1.8.1.4" evidence="3 16"/>
<feature type="binding site" evidence="14">
    <location>
        <position position="53"/>
    </location>
    <ligand>
        <name>FAD</name>
        <dbReference type="ChEBI" id="CHEBI:57692"/>
    </ligand>
</feature>
<dbReference type="Gene3D" id="3.50.50.60">
    <property type="entry name" value="FAD/NAD(P)-binding domain"/>
    <property type="match status" value="2"/>
</dbReference>
<dbReference type="RefSeq" id="WP_227018667.1">
    <property type="nucleotide sequence ID" value="NZ_JAGSND010000007.1"/>
</dbReference>
<dbReference type="InterPro" id="IPR004099">
    <property type="entry name" value="Pyr_nucl-diS_OxRdtase_dimer"/>
</dbReference>
<reference evidence="19" key="1">
    <citation type="submission" date="2021-04" db="EMBL/GenBank/DDBJ databases">
        <title>Sinoanaerobacter chloroacetimidivorans sp. nov., an obligate anaerobic bacterium isolated from anaerobic sludge.</title>
        <authorList>
            <person name="Bao Y."/>
        </authorList>
    </citation>
    <scope>NUCLEOTIDE SEQUENCE</scope>
    <source>
        <strain evidence="19">BAD-6</strain>
    </source>
</reference>
<dbReference type="InterPro" id="IPR036188">
    <property type="entry name" value="FAD/NAD-bd_sf"/>
</dbReference>
<dbReference type="PROSITE" id="PS00076">
    <property type="entry name" value="PYRIDINE_REDOX_1"/>
    <property type="match status" value="1"/>
</dbReference>
<comment type="caution">
    <text evidence="19">The sequence shown here is derived from an EMBL/GenBank/DDBJ whole genome shotgun (WGS) entry which is preliminary data.</text>
</comment>
<sequence>MVKKIDCSIAVLGGGPAGYVAAIRAAQLGAEVVLIEESELGGVCLNSGCIPTKALLKTAETAATIKGAKEFGINGKMENANWDLAVARKDRVVKSLNTGLGQLLDTRGVRIIKGRGTVITINTIFVQTIDEIIEVNCKKMILTTGAVPMKPPIDGIDLDGVITSNEALDLDSLPESIVIIGGGVIGIEFASLLNSLGVKTTIIEQQDTILPFEDKEIVTELLKIMKRQGIAFKLSALVSEIQKTENGLAVVYSVGGKSSIQVCEKVLVAVGRKLNSDIFQNLPLHIKKGAIVVDENMETNIKGVYAAGDLTGGKLLAHLAFMEGKTAAENALGMSSKVNYNAVPSCIYTNPEVASVGLTEEEAKQAGISVKVGRFNFRNNGRALTLGEREGFVKVVADQENTIIGGQILGADASEMISELTLAITLKARADTLADMIHPHPSLSEAIWEACADVAGRAIHK</sequence>
<keyword evidence="14" id="KW-0547">Nucleotide-binding</keyword>
<evidence type="ECO:0000256" key="1">
    <source>
        <dbReference type="ARBA" id="ARBA00004496"/>
    </source>
</evidence>
<evidence type="ECO:0000256" key="15">
    <source>
        <dbReference type="PIRSR" id="PIRSR000350-4"/>
    </source>
</evidence>
<evidence type="ECO:0000256" key="12">
    <source>
        <dbReference type="ARBA" id="ARBA00049187"/>
    </source>
</evidence>
<dbReference type="PANTHER" id="PTHR22912">
    <property type="entry name" value="DISULFIDE OXIDOREDUCTASE"/>
    <property type="match status" value="1"/>
</dbReference>
<dbReference type="InterPro" id="IPR050151">
    <property type="entry name" value="Class-I_Pyr_Nuc-Dis_Oxidored"/>
</dbReference>
<dbReference type="FunFam" id="3.30.390.30:FF:000001">
    <property type="entry name" value="Dihydrolipoyl dehydrogenase"/>
    <property type="match status" value="1"/>
</dbReference>
<feature type="disulfide bond" description="Redox-active" evidence="15">
    <location>
        <begin position="44"/>
        <end position="49"/>
    </location>
</feature>
<evidence type="ECO:0000256" key="16">
    <source>
        <dbReference type="RuleBase" id="RU003692"/>
    </source>
</evidence>
<feature type="binding site" evidence="14">
    <location>
        <position position="271"/>
    </location>
    <ligand>
        <name>NAD(+)</name>
        <dbReference type="ChEBI" id="CHEBI:57540"/>
    </ligand>
</feature>
<evidence type="ECO:0000256" key="8">
    <source>
        <dbReference type="ARBA" id="ARBA00023002"/>
    </source>
</evidence>
<keyword evidence="20" id="KW-1185">Reference proteome</keyword>
<reference evidence="19" key="2">
    <citation type="submission" date="2021-04" db="EMBL/GenBank/DDBJ databases">
        <authorList>
            <person name="Liu J."/>
        </authorList>
    </citation>
    <scope>NUCLEOTIDE SEQUENCE</scope>
    <source>
        <strain evidence="19">BAD-6</strain>
    </source>
</reference>
<dbReference type="PANTHER" id="PTHR22912:SF217">
    <property type="entry name" value="DIHYDROLIPOYL DEHYDROGENASE"/>
    <property type="match status" value="1"/>
</dbReference>
<evidence type="ECO:0000256" key="7">
    <source>
        <dbReference type="ARBA" id="ARBA00022827"/>
    </source>
</evidence>
<dbReference type="InterPro" id="IPR023753">
    <property type="entry name" value="FAD/NAD-binding_dom"/>
</dbReference>
<evidence type="ECO:0000313" key="19">
    <source>
        <dbReference type="EMBL" id="MBR0598545.1"/>
    </source>
</evidence>
<dbReference type="InterPro" id="IPR012999">
    <property type="entry name" value="Pyr_OxRdtase_I_AS"/>
</dbReference>
<dbReference type="InterPro" id="IPR006258">
    <property type="entry name" value="Lipoamide_DH"/>
</dbReference>
<evidence type="ECO:0000256" key="11">
    <source>
        <dbReference type="ARBA" id="ARBA00023284"/>
    </source>
</evidence>
<proteinExistence type="inferred from homology"/>
<feature type="active site" description="Proton acceptor" evidence="13">
    <location>
        <position position="440"/>
    </location>
</feature>
<keyword evidence="10" id="KW-1015">Disulfide bond</keyword>
<dbReference type="InterPro" id="IPR016156">
    <property type="entry name" value="FAD/NAD-linked_Rdtase_dimer_sf"/>
</dbReference>
<evidence type="ECO:0000256" key="9">
    <source>
        <dbReference type="ARBA" id="ARBA00023027"/>
    </source>
</evidence>
<dbReference type="Proteomes" id="UP000675664">
    <property type="component" value="Unassembled WGS sequence"/>
</dbReference>
<dbReference type="GO" id="GO:0004148">
    <property type="term" value="F:dihydrolipoyl dehydrogenase (NADH) activity"/>
    <property type="evidence" value="ECO:0007669"/>
    <property type="project" value="UniProtKB-EC"/>
</dbReference>
<evidence type="ECO:0000256" key="10">
    <source>
        <dbReference type="ARBA" id="ARBA00023157"/>
    </source>
</evidence>
<feature type="domain" description="Pyridine nucleotide-disulphide oxidoreductase dimerisation" evidence="17">
    <location>
        <begin position="343"/>
        <end position="450"/>
    </location>
</feature>
<keyword evidence="5" id="KW-0963">Cytoplasm</keyword>
<name>A0A8J7W3F6_9FIRM</name>
<comment type="similarity">
    <text evidence="2 16">Belongs to the class-I pyridine nucleotide-disulfide oxidoreductase family.</text>
</comment>
<comment type="subcellular location">
    <subcellularLocation>
        <location evidence="1">Cytoplasm</location>
    </subcellularLocation>
</comment>
<dbReference type="Pfam" id="PF02852">
    <property type="entry name" value="Pyr_redox_dim"/>
    <property type="match status" value="1"/>
</dbReference>
<feature type="binding site" evidence="14">
    <location>
        <position position="116"/>
    </location>
    <ligand>
        <name>FAD</name>
        <dbReference type="ChEBI" id="CHEBI:57692"/>
    </ligand>
</feature>
<dbReference type="AlphaFoldDB" id="A0A8J7W3F6"/>
<comment type="catalytic activity">
    <reaction evidence="12 16">
        <text>N(6)-[(R)-dihydrolipoyl]-L-lysyl-[protein] + NAD(+) = N(6)-[(R)-lipoyl]-L-lysyl-[protein] + NADH + H(+)</text>
        <dbReference type="Rhea" id="RHEA:15045"/>
        <dbReference type="Rhea" id="RHEA-COMP:10474"/>
        <dbReference type="Rhea" id="RHEA-COMP:10475"/>
        <dbReference type="ChEBI" id="CHEBI:15378"/>
        <dbReference type="ChEBI" id="CHEBI:57540"/>
        <dbReference type="ChEBI" id="CHEBI:57945"/>
        <dbReference type="ChEBI" id="CHEBI:83099"/>
        <dbReference type="ChEBI" id="CHEBI:83100"/>
        <dbReference type="EC" id="1.8.1.4"/>
    </reaction>
</comment>
<evidence type="ECO:0000256" key="4">
    <source>
        <dbReference type="ARBA" id="ARBA00016961"/>
    </source>
</evidence>
<dbReference type="EMBL" id="JAGSND010000007">
    <property type="protein sequence ID" value="MBR0598545.1"/>
    <property type="molecule type" value="Genomic_DNA"/>
</dbReference>
<keyword evidence="11 16" id="KW-0676">Redox-active center</keyword>
<dbReference type="PRINTS" id="PR00411">
    <property type="entry name" value="PNDRDTASEI"/>
</dbReference>
<evidence type="ECO:0000259" key="17">
    <source>
        <dbReference type="Pfam" id="PF02852"/>
    </source>
</evidence>
<dbReference type="GO" id="GO:0050660">
    <property type="term" value="F:flavin adenine dinucleotide binding"/>
    <property type="evidence" value="ECO:0007669"/>
    <property type="project" value="InterPro"/>
</dbReference>
<keyword evidence="6 16" id="KW-0285">Flavoprotein</keyword>
<feature type="binding site" evidence="14">
    <location>
        <position position="309"/>
    </location>
    <ligand>
        <name>FAD</name>
        <dbReference type="ChEBI" id="CHEBI:57692"/>
    </ligand>
</feature>
<dbReference type="Gene3D" id="3.30.390.30">
    <property type="match status" value="1"/>
</dbReference>
<dbReference type="InterPro" id="IPR001100">
    <property type="entry name" value="Pyr_nuc-diS_OxRdtase"/>
</dbReference>